<comment type="caution">
    <text evidence="2">The sequence shown here is derived from an EMBL/GenBank/DDBJ whole genome shotgun (WGS) entry which is preliminary data.</text>
</comment>
<accession>A0A8H6VNY0</accession>
<feature type="region of interest" description="Disordered" evidence="1">
    <location>
        <begin position="1"/>
        <end position="39"/>
    </location>
</feature>
<name>A0A8H6VNY0_9AGAR</name>
<feature type="compositionally biased region" description="Polar residues" evidence="1">
    <location>
        <begin position="30"/>
        <end position="39"/>
    </location>
</feature>
<keyword evidence="3" id="KW-1185">Reference proteome</keyword>
<gene>
    <name evidence="2" type="ORF">MIND_01418700</name>
</gene>
<proteinExistence type="predicted"/>
<dbReference type="Proteomes" id="UP000636479">
    <property type="component" value="Unassembled WGS sequence"/>
</dbReference>
<evidence type="ECO:0000313" key="3">
    <source>
        <dbReference type="Proteomes" id="UP000636479"/>
    </source>
</evidence>
<feature type="compositionally biased region" description="Basic and acidic residues" evidence="1">
    <location>
        <begin position="16"/>
        <end position="25"/>
    </location>
</feature>
<dbReference type="GeneID" id="59353094"/>
<evidence type="ECO:0000256" key="1">
    <source>
        <dbReference type="SAM" id="MobiDB-lite"/>
    </source>
</evidence>
<dbReference type="RefSeq" id="XP_037212959.1">
    <property type="nucleotide sequence ID" value="XM_037370578.1"/>
</dbReference>
<dbReference type="EMBL" id="JACAZF010000019">
    <property type="protein sequence ID" value="KAF7288737.1"/>
    <property type="molecule type" value="Genomic_DNA"/>
</dbReference>
<reference evidence="2" key="1">
    <citation type="submission" date="2020-05" db="EMBL/GenBank/DDBJ databases">
        <title>Mycena genomes resolve the evolution of fungal bioluminescence.</title>
        <authorList>
            <person name="Tsai I.J."/>
        </authorList>
    </citation>
    <scope>NUCLEOTIDE SEQUENCE</scope>
    <source>
        <strain evidence="2">171206Taipei</strain>
    </source>
</reference>
<protein>
    <submittedName>
        <fullName evidence="2">Uncharacterized protein</fullName>
    </submittedName>
</protein>
<dbReference type="AlphaFoldDB" id="A0A8H6VNY0"/>
<organism evidence="2 3">
    <name type="scientific">Mycena indigotica</name>
    <dbReference type="NCBI Taxonomy" id="2126181"/>
    <lineage>
        <taxon>Eukaryota</taxon>
        <taxon>Fungi</taxon>
        <taxon>Dikarya</taxon>
        <taxon>Basidiomycota</taxon>
        <taxon>Agaricomycotina</taxon>
        <taxon>Agaricomycetes</taxon>
        <taxon>Agaricomycetidae</taxon>
        <taxon>Agaricales</taxon>
        <taxon>Marasmiineae</taxon>
        <taxon>Mycenaceae</taxon>
        <taxon>Mycena</taxon>
    </lineage>
</organism>
<evidence type="ECO:0000313" key="2">
    <source>
        <dbReference type="EMBL" id="KAF7288737.1"/>
    </source>
</evidence>
<sequence>MKGSTLALPCSNSKAAHNDNREAPSGHDTGLQSWDGSQGKTEHGISVVLALAYAYRLSSPWLDFSVANRECLGPVVLTGHAPNIAYCREKRAGVVGASFNHPSSTHSPNTQVIPAINGIYTPR</sequence>